<protein>
    <recommendedName>
        <fullName evidence="3">DUF1573 domain-containing protein</fullName>
    </recommendedName>
</protein>
<evidence type="ECO:0000313" key="1">
    <source>
        <dbReference type="EMBL" id="CDL90310.1"/>
    </source>
</evidence>
<accession>W6N376</accession>
<dbReference type="Proteomes" id="UP000019482">
    <property type="component" value="Unassembled WGS sequence"/>
</dbReference>
<reference evidence="1 2" key="1">
    <citation type="journal article" date="2015" name="Genome Announc.">
        <title>Draft Genome Sequence of Clostridium tyrobutyricum Strain DIVETGP, Isolated from Cow's Milk for Grana Padano Production.</title>
        <authorList>
            <person name="Soggiu A."/>
            <person name="Piras C."/>
            <person name="Gaiarsa S."/>
            <person name="Sassera D."/>
            <person name="Roncada P."/>
            <person name="Bendixen E."/>
            <person name="Brasca M."/>
            <person name="Bonizzi L."/>
        </authorList>
    </citation>
    <scope>NUCLEOTIDE SEQUENCE [LARGE SCALE GENOMIC DNA]</scope>
    <source>
        <strain evidence="1 2">DIVETGP</strain>
    </source>
</reference>
<organism evidence="1 2">
    <name type="scientific">Clostridium tyrobutyricum DIVETGP</name>
    <dbReference type="NCBI Taxonomy" id="1408889"/>
    <lineage>
        <taxon>Bacteria</taxon>
        <taxon>Bacillati</taxon>
        <taxon>Bacillota</taxon>
        <taxon>Clostridia</taxon>
        <taxon>Eubacteriales</taxon>
        <taxon>Clostridiaceae</taxon>
        <taxon>Clostridium</taxon>
    </lineage>
</organism>
<sequence length="134" mass="15430">MKDIIFDDFQNAVNESLLRHTSILDIITKLQESNGRINRAIAKSVTDCGCIKICAEKQNLPSEKDYMDMSQLRNCLKSHVDGKLCLNCREIMENEIGNNLFYLASLCNTLNLNVYDILLREYNKINTLGKYSFR</sequence>
<dbReference type="GeneID" id="29420494"/>
<dbReference type="AlphaFoldDB" id="W6N376"/>
<dbReference type="OrthoDB" id="2988649at2"/>
<proteinExistence type="predicted"/>
<dbReference type="EMBL" id="CBXI010000006">
    <property type="protein sequence ID" value="CDL90310.1"/>
    <property type="molecule type" value="Genomic_DNA"/>
</dbReference>
<name>W6N376_CLOTY</name>
<dbReference type="RefSeq" id="WP_017752969.1">
    <property type="nucleotide sequence ID" value="NZ_CBXI010000006.1"/>
</dbReference>
<evidence type="ECO:0008006" key="3">
    <source>
        <dbReference type="Google" id="ProtNLM"/>
    </source>
</evidence>
<gene>
    <name evidence="1" type="ORF">CTDIVETGP_0380</name>
</gene>
<keyword evidence="2" id="KW-1185">Reference proteome</keyword>
<evidence type="ECO:0000313" key="2">
    <source>
        <dbReference type="Proteomes" id="UP000019482"/>
    </source>
</evidence>
<comment type="caution">
    <text evidence="1">The sequence shown here is derived from an EMBL/GenBank/DDBJ whole genome shotgun (WGS) entry which is preliminary data.</text>
</comment>